<reference evidence="2 3" key="1">
    <citation type="journal article" date="2018" name="Proc. Natl. Acad. Sci. U.S.A.">
        <title>Draft genome sequence of Camellia sinensis var. sinensis provides insights into the evolution of the tea genome and tea quality.</title>
        <authorList>
            <person name="Wei C."/>
            <person name="Yang H."/>
            <person name="Wang S."/>
            <person name="Zhao J."/>
            <person name="Liu C."/>
            <person name="Gao L."/>
            <person name="Xia E."/>
            <person name="Lu Y."/>
            <person name="Tai Y."/>
            <person name="She G."/>
            <person name="Sun J."/>
            <person name="Cao H."/>
            <person name="Tong W."/>
            <person name="Gao Q."/>
            <person name="Li Y."/>
            <person name="Deng W."/>
            <person name="Jiang X."/>
            <person name="Wang W."/>
            <person name="Chen Q."/>
            <person name="Zhang S."/>
            <person name="Li H."/>
            <person name="Wu J."/>
            <person name="Wang P."/>
            <person name="Li P."/>
            <person name="Shi C."/>
            <person name="Zheng F."/>
            <person name="Jian J."/>
            <person name="Huang B."/>
            <person name="Shan D."/>
            <person name="Shi M."/>
            <person name="Fang C."/>
            <person name="Yue Y."/>
            <person name="Li F."/>
            <person name="Li D."/>
            <person name="Wei S."/>
            <person name="Han B."/>
            <person name="Jiang C."/>
            <person name="Yin Y."/>
            <person name="Xia T."/>
            <person name="Zhang Z."/>
            <person name="Bennetzen J.L."/>
            <person name="Zhao S."/>
            <person name="Wan X."/>
        </authorList>
    </citation>
    <scope>NUCLEOTIDE SEQUENCE [LARGE SCALE GENOMIC DNA]</scope>
    <source>
        <strain evidence="3">cv. Shuchazao</strain>
        <tissue evidence="2">Leaf</tissue>
    </source>
</reference>
<sequence>MEMDYLGWRAFLLAPWSAWLSALEGSTWCSPLRRLIVKKLNILLLKSCQGQLIHCIVKIKYEGASALTRFDLVWLQPWTVSQCLTLTTRFDSVWLRLHKLCLAEVFMPDVTDVETIEEARPLSYIPDGCFGRLAKIVMLSEENEKAILLSKSIETMKKYKISEDAYSVTWSSQNIGQVETVHEKRKRALQFSKLGLVVPPSDQPFKSGVSSLCEIEPNFGLIQPRQGLDKNYFLQPVMEEREVITDIPTSSFGIFQRFSL</sequence>
<dbReference type="Proteomes" id="UP000306102">
    <property type="component" value="Unassembled WGS sequence"/>
</dbReference>
<feature type="signal peptide" evidence="1">
    <location>
        <begin position="1"/>
        <end position="29"/>
    </location>
</feature>
<accession>A0A4S4E107</accession>
<proteinExistence type="predicted"/>
<dbReference type="AlphaFoldDB" id="A0A4S4E107"/>
<evidence type="ECO:0000313" key="2">
    <source>
        <dbReference type="EMBL" id="THG09470.1"/>
    </source>
</evidence>
<evidence type="ECO:0000256" key="1">
    <source>
        <dbReference type="SAM" id="SignalP"/>
    </source>
</evidence>
<evidence type="ECO:0000313" key="3">
    <source>
        <dbReference type="Proteomes" id="UP000306102"/>
    </source>
</evidence>
<dbReference type="EMBL" id="SDRB02008494">
    <property type="protein sequence ID" value="THG09470.1"/>
    <property type="molecule type" value="Genomic_DNA"/>
</dbReference>
<name>A0A4S4E107_CAMSN</name>
<protein>
    <recommendedName>
        <fullName evidence="4">DUF4283 domain-containing protein</fullName>
    </recommendedName>
</protein>
<keyword evidence="3" id="KW-1185">Reference proteome</keyword>
<gene>
    <name evidence="2" type="ORF">TEA_003933</name>
</gene>
<keyword evidence="1" id="KW-0732">Signal</keyword>
<comment type="caution">
    <text evidence="2">The sequence shown here is derived from an EMBL/GenBank/DDBJ whole genome shotgun (WGS) entry which is preliminary data.</text>
</comment>
<feature type="chain" id="PRO_5020267482" description="DUF4283 domain-containing protein" evidence="1">
    <location>
        <begin position="30"/>
        <end position="260"/>
    </location>
</feature>
<organism evidence="2 3">
    <name type="scientific">Camellia sinensis var. sinensis</name>
    <name type="common">China tea</name>
    <dbReference type="NCBI Taxonomy" id="542762"/>
    <lineage>
        <taxon>Eukaryota</taxon>
        <taxon>Viridiplantae</taxon>
        <taxon>Streptophyta</taxon>
        <taxon>Embryophyta</taxon>
        <taxon>Tracheophyta</taxon>
        <taxon>Spermatophyta</taxon>
        <taxon>Magnoliopsida</taxon>
        <taxon>eudicotyledons</taxon>
        <taxon>Gunneridae</taxon>
        <taxon>Pentapetalae</taxon>
        <taxon>asterids</taxon>
        <taxon>Ericales</taxon>
        <taxon>Theaceae</taxon>
        <taxon>Camellia</taxon>
    </lineage>
</organism>
<evidence type="ECO:0008006" key="4">
    <source>
        <dbReference type="Google" id="ProtNLM"/>
    </source>
</evidence>
<dbReference type="STRING" id="542762.A0A4S4E107"/>